<sequence length="551" mass="59878">DADGLASGTLENKYVMLEGPYSVIRRSVVLYNNSDGKEDGKYDYLAWRGDWCSSGAICKQVKVSIDSRAATHPIIFLGVAIISAILGAAVKELRRDGSKKLQSGLTCEEAAAEIVKDISDGPWDADLTEAIINSGGFLSSASVYQHENIDLAVKVAENTALTTRVSWAFVGELVERYRSGDKTADLLSFVTKSKAVVIRQLRALRSSAALPVLETFVSLEDSVLVNTCADAAVRMSRALHTAATKRTAEVSDEKWSSLAVVLPAETLPRIAVRTAGTNNQQRRCTTVVERMQQILEGPAGDNLKARYTTAIAQLAARGLPCDHWRTSVAENCALAQVVGLSDEVSLARAQGGYPCEGLEGHLIAELNLEVDLEVAGQEWLSDFPPVLPCRDLHAAECSLVELMAAYAAHKLWSAKGTLIAGITKKSPTGETPEICVRLDVDYSVAVVELLAASFKAESDDAVWWPTFARLIDCSATVKGNLKIFGEVLEKILPREDTQCPFQAFEKLALEVLMKAENCRKSRAIPHILHTVYHAAMKCGEGEDGTWLDERR</sequence>
<dbReference type="Proteomes" id="UP000553632">
    <property type="component" value="Unassembled WGS sequence"/>
</dbReference>
<reference evidence="1 2" key="1">
    <citation type="submission" date="2020-04" db="EMBL/GenBank/DDBJ databases">
        <title>Perkinsus olseni comparative genomics.</title>
        <authorList>
            <person name="Bogema D.R."/>
        </authorList>
    </citation>
    <scope>NUCLEOTIDE SEQUENCE [LARGE SCALE GENOMIC DNA]</scope>
    <source>
        <strain evidence="1 2">ATCC PRA-207</strain>
    </source>
</reference>
<feature type="non-terminal residue" evidence="1">
    <location>
        <position position="551"/>
    </location>
</feature>
<evidence type="ECO:0000313" key="1">
    <source>
        <dbReference type="EMBL" id="KAF4719521.1"/>
    </source>
</evidence>
<evidence type="ECO:0000313" key="2">
    <source>
        <dbReference type="Proteomes" id="UP000553632"/>
    </source>
</evidence>
<feature type="non-terminal residue" evidence="1">
    <location>
        <position position="1"/>
    </location>
</feature>
<keyword evidence="2" id="KW-1185">Reference proteome</keyword>
<gene>
    <name evidence="1" type="ORF">FOZ63_000973</name>
</gene>
<proteinExistence type="predicted"/>
<organism evidence="1 2">
    <name type="scientific">Perkinsus olseni</name>
    <name type="common">Perkinsus atlanticus</name>
    <dbReference type="NCBI Taxonomy" id="32597"/>
    <lineage>
        <taxon>Eukaryota</taxon>
        <taxon>Sar</taxon>
        <taxon>Alveolata</taxon>
        <taxon>Perkinsozoa</taxon>
        <taxon>Perkinsea</taxon>
        <taxon>Perkinsida</taxon>
        <taxon>Perkinsidae</taxon>
        <taxon>Perkinsus</taxon>
    </lineage>
</organism>
<name>A0A7J6RGS4_PEROL</name>
<dbReference type="AlphaFoldDB" id="A0A7J6RGS4"/>
<protein>
    <submittedName>
        <fullName evidence="1">Uncharacterized protein</fullName>
    </submittedName>
</protein>
<comment type="caution">
    <text evidence="1">The sequence shown here is derived from an EMBL/GenBank/DDBJ whole genome shotgun (WGS) entry which is preliminary data.</text>
</comment>
<accession>A0A7J6RGS4</accession>
<dbReference type="EMBL" id="JABANO010025864">
    <property type="protein sequence ID" value="KAF4719521.1"/>
    <property type="molecule type" value="Genomic_DNA"/>
</dbReference>